<dbReference type="PANTHER" id="PTHR21013">
    <property type="entry name" value="ATP SYNTHASE MITOCHONDRIAL F1 COMPLEX ASSEMBLY FACTOR 2/ATP12 PROTEIN, MITOCHONDRIAL PRECURSOR"/>
    <property type="match status" value="1"/>
</dbReference>
<name>A0A2W5NBA1_SPHMC</name>
<evidence type="ECO:0000313" key="6">
    <source>
        <dbReference type="Proteomes" id="UP000248597"/>
    </source>
</evidence>
<protein>
    <submittedName>
        <fullName evidence="5">ATPase</fullName>
    </submittedName>
</protein>
<dbReference type="EMBL" id="QFPJ01000006">
    <property type="protein sequence ID" value="PZQ23570.1"/>
    <property type="molecule type" value="Genomic_DNA"/>
</dbReference>
<keyword evidence="2" id="KW-0809">Transit peptide</keyword>
<comment type="caution">
    <text evidence="5">The sequence shown here is derived from an EMBL/GenBank/DDBJ whole genome shotgun (WGS) entry which is preliminary data.</text>
</comment>
<dbReference type="PANTHER" id="PTHR21013:SF10">
    <property type="entry name" value="ATP SYNTHASE MITOCHONDRIAL F1 COMPLEX ASSEMBLY FACTOR 2"/>
    <property type="match status" value="1"/>
</dbReference>
<dbReference type="InterPro" id="IPR042272">
    <property type="entry name" value="ATP12_ATP_synth-F1-assembly_N"/>
</dbReference>
<evidence type="ECO:0000256" key="2">
    <source>
        <dbReference type="ARBA" id="ARBA00022946"/>
    </source>
</evidence>
<dbReference type="InterPro" id="IPR011419">
    <property type="entry name" value="ATP12_ATP_synth-F1-assembly"/>
</dbReference>
<evidence type="ECO:0000256" key="3">
    <source>
        <dbReference type="ARBA" id="ARBA00023186"/>
    </source>
</evidence>
<comment type="similarity">
    <text evidence="1">Belongs to the ATP12 family.</text>
</comment>
<evidence type="ECO:0000256" key="1">
    <source>
        <dbReference type="ARBA" id="ARBA00008231"/>
    </source>
</evidence>
<dbReference type="InterPro" id="IPR023335">
    <property type="entry name" value="ATP12_ortho_dom_sf"/>
</dbReference>
<accession>A0A2W5NBA1</accession>
<proteinExistence type="inferred from homology"/>
<keyword evidence="4" id="KW-0812">Transmembrane</keyword>
<dbReference type="Proteomes" id="UP000248597">
    <property type="component" value="Unassembled WGS sequence"/>
</dbReference>
<evidence type="ECO:0000313" key="5">
    <source>
        <dbReference type="EMBL" id="PZQ23570.1"/>
    </source>
</evidence>
<dbReference type="Gene3D" id="1.10.3580.10">
    <property type="entry name" value="ATP12 ATPase"/>
    <property type="match status" value="1"/>
</dbReference>
<dbReference type="Gene3D" id="3.30.2180.10">
    <property type="entry name" value="ATP12-like"/>
    <property type="match status" value="1"/>
</dbReference>
<reference evidence="5 6" key="1">
    <citation type="submission" date="2017-08" db="EMBL/GenBank/DDBJ databases">
        <title>Infants hospitalized years apart are colonized by the same room-sourced microbial strains.</title>
        <authorList>
            <person name="Brooks B."/>
            <person name="Olm M.R."/>
            <person name="Firek B.A."/>
            <person name="Baker R."/>
            <person name="Thomas B.C."/>
            <person name="Morowitz M.J."/>
            <person name="Banfield J.F."/>
        </authorList>
    </citation>
    <scope>NUCLEOTIDE SEQUENCE [LARGE SCALE GENOMIC DNA]</scope>
    <source>
        <strain evidence="5">S2_005_003_R2_47</strain>
    </source>
</reference>
<feature type="transmembrane region" description="Helical" evidence="4">
    <location>
        <begin position="157"/>
        <end position="179"/>
    </location>
</feature>
<keyword evidence="3" id="KW-0143">Chaperone</keyword>
<sequence>MKRFWKNAAVVARDDGTWGIALDGRPINTPQRAPLLIASAPLAEAIAAEWQAQGDVIDPAAMPLTGIANAAVDLASPDPAAFAEPIAAYAQSELFCYRDDRDAALQAEQAAAWNPLLAWAETRHGIEFALAQGVLPIDQPEATVTALRGAVLVQDPFRLAALTLLVTIGGSLVAGLALIENAFPADRLWAAVSLDELYQERRWGADSEAQQARARREAEWHNAARFLTLLD</sequence>
<gene>
    <name evidence="5" type="ORF">DI569_03740</name>
</gene>
<keyword evidence="4" id="KW-0472">Membrane</keyword>
<dbReference type="SUPFAM" id="SSF160909">
    <property type="entry name" value="ATP12-like"/>
    <property type="match status" value="1"/>
</dbReference>
<dbReference type="AlphaFoldDB" id="A0A2W5NBA1"/>
<keyword evidence="4" id="KW-1133">Transmembrane helix</keyword>
<organism evidence="5 6">
    <name type="scientific">Sphingopyxis macrogoltabida</name>
    <name type="common">Sphingomonas macrogoltabidus</name>
    <dbReference type="NCBI Taxonomy" id="33050"/>
    <lineage>
        <taxon>Bacteria</taxon>
        <taxon>Pseudomonadati</taxon>
        <taxon>Pseudomonadota</taxon>
        <taxon>Alphaproteobacteria</taxon>
        <taxon>Sphingomonadales</taxon>
        <taxon>Sphingomonadaceae</taxon>
        <taxon>Sphingopyxis</taxon>
    </lineage>
</organism>
<evidence type="ECO:0000256" key="4">
    <source>
        <dbReference type="SAM" id="Phobius"/>
    </source>
</evidence>
<dbReference type="GO" id="GO:0043461">
    <property type="term" value="P:proton-transporting ATP synthase complex assembly"/>
    <property type="evidence" value="ECO:0007669"/>
    <property type="project" value="InterPro"/>
</dbReference>
<dbReference type="Pfam" id="PF07542">
    <property type="entry name" value="ATP12"/>
    <property type="match status" value="1"/>
</dbReference>